<dbReference type="Gene3D" id="2.10.25.10">
    <property type="entry name" value="Laminin"/>
    <property type="match status" value="1"/>
</dbReference>
<dbReference type="CDD" id="cd19941">
    <property type="entry name" value="TIL"/>
    <property type="match status" value="1"/>
</dbReference>
<name>A0A182JFL5_ANOAO</name>
<reference evidence="1" key="1">
    <citation type="submission" date="2022-08" db="UniProtKB">
        <authorList>
            <consortium name="EnsemblMetazoa"/>
        </authorList>
    </citation>
    <scope>IDENTIFICATION</scope>
    <source>
        <strain evidence="1">EBRO</strain>
    </source>
</reference>
<dbReference type="InterPro" id="IPR036084">
    <property type="entry name" value="Ser_inhib-like_sf"/>
</dbReference>
<dbReference type="EnsemblMetazoa" id="AATE017162-RA">
    <property type="protein sequence ID" value="AATE017162-PA.1"/>
    <property type="gene ID" value="AATE017162"/>
</dbReference>
<dbReference type="VEuPathDB" id="VectorBase:AATE017162"/>
<accession>A0A182JFL5</accession>
<organism evidence="1">
    <name type="scientific">Anopheles atroparvus</name>
    <name type="common">European mosquito</name>
    <dbReference type="NCBI Taxonomy" id="41427"/>
    <lineage>
        <taxon>Eukaryota</taxon>
        <taxon>Metazoa</taxon>
        <taxon>Ecdysozoa</taxon>
        <taxon>Arthropoda</taxon>
        <taxon>Hexapoda</taxon>
        <taxon>Insecta</taxon>
        <taxon>Pterygota</taxon>
        <taxon>Neoptera</taxon>
        <taxon>Endopterygota</taxon>
        <taxon>Diptera</taxon>
        <taxon>Nematocera</taxon>
        <taxon>Culicoidea</taxon>
        <taxon>Culicidae</taxon>
        <taxon>Anophelinae</taxon>
        <taxon>Anopheles</taxon>
    </lineage>
</organism>
<dbReference type="SUPFAM" id="SSF57567">
    <property type="entry name" value="Serine protease inhibitors"/>
    <property type="match status" value="1"/>
</dbReference>
<protein>
    <submittedName>
        <fullName evidence="1">TIL domain-containing protein</fullName>
    </submittedName>
</protein>
<dbReference type="AlphaFoldDB" id="A0A182JFL5"/>
<sequence>MAIKLTVLAVVLTVLVLYVHAQDADPQTEDTEVRCRRREEYLECGNRCTESKCKPNKDQICLTVCEPGCYCRKGTSRNDYGNCVPNYMCAYINYIG</sequence>
<evidence type="ECO:0000313" key="1">
    <source>
        <dbReference type="EnsemblMetazoa" id="AATE017162-PA.1"/>
    </source>
</evidence>
<proteinExistence type="predicted"/>
<dbReference type="InterPro" id="IPR002919">
    <property type="entry name" value="TIL_dom"/>
</dbReference>
<dbReference type="Pfam" id="PF01826">
    <property type="entry name" value="TIL"/>
    <property type="match status" value="1"/>
</dbReference>